<reference evidence="4" key="2">
    <citation type="submission" date="2015-01" db="EMBL/GenBank/DDBJ databases">
        <title>Evolutionary Origins and Diversification of the Mycorrhizal Mutualists.</title>
        <authorList>
            <consortium name="DOE Joint Genome Institute"/>
            <consortium name="Mycorrhizal Genomics Consortium"/>
            <person name="Kohler A."/>
            <person name="Kuo A."/>
            <person name="Nagy L.G."/>
            <person name="Floudas D."/>
            <person name="Copeland A."/>
            <person name="Barry K.W."/>
            <person name="Cichocki N."/>
            <person name="Veneault-Fourrey C."/>
            <person name="LaButti K."/>
            <person name="Lindquist E.A."/>
            <person name="Lipzen A."/>
            <person name="Lundell T."/>
            <person name="Morin E."/>
            <person name="Murat C."/>
            <person name="Riley R."/>
            <person name="Ohm R."/>
            <person name="Sun H."/>
            <person name="Tunlid A."/>
            <person name="Henrissat B."/>
            <person name="Grigoriev I.V."/>
            <person name="Hibbett D.S."/>
            <person name="Martin F."/>
        </authorList>
    </citation>
    <scope>NUCLEOTIDE SEQUENCE [LARGE SCALE GENOMIC DNA]</scope>
    <source>
        <strain evidence="4">Marx 270</strain>
    </source>
</reference>
<keyword evidence="2" id="KW-1133">Transmembrane helix</keyword>
<proteinExistence type="predicted"/>
<feature type="compositionally biased region" description="Polar residues" evidence="1">
    <location>
        <begin position="282"/>
        <end position="293"/>
    </location>
</feature>
<feature type="region of interest" description="Disordered" evidence="1">
    <location>
        <begin position="1054"/>
        <end position="1084"/>
    </location>
</feature>
<evidence type="ECO:0000256" key="2">
    <source>
        <dbReference type="SAM" id="Phobius"/>
    </source>
</evidence>
<feature type="region of interest" description="Disordered" evidence="1">
    <location>
        <begin position="279"/>
        <end position="309"/>
    </location>
</feature>
<dbReference type="STRING" id="870435.A0A0C3PHM7"/>
<evidence type="ECO:0000313" key="4">
    <source>
        <dbReference type="Proteomes" id="UP000054217"/>
    </source>
</evidence>
<feature type="region of interest" description="Disordered" evidence="1">
    <location>
        <begin position="1"/>
        <end position="26"/>
    </location>
</feature>
<feature type="compositionally biased region" description="Low complexity" evidence="1">
    <location>
        <begin position="666"/>
        <end position="679"/>
    </location>
</feature>
<dbReference type="AlphaFoldDB" id="A0A0C3PHM7"/>
<keyword evidence="2" id="KW-0472">Membrane</keyword>
<organism evidence="3 4">
    <name type="scientific">Pisolithus tinctorius Marx 270</name>
    <dbReference type="NCBI Taxonomy" id="870435"/>
    <lineage>
        <taxon>Eukaryota</taxon>
        <taxon>Fungi</taxon>
        <taxon>Dikarya</taxon>
        <taxon>Basidiomycota</taxon>
        <taxon>Agaricomycotina</taxon>
        <taxon>Agaricomycetes</taxon>
        <taxon>Agaricomycetidae</taxon>
        <taxon>Boletales</taxon>
        <taxon>Sclerodermatineae</taxon>
        <taxon>Pisolithaceae</taxon>
        <taxon>Pisolithus</taxon>
    </lineage>
</organism>
<keyword evidence="4" id="KW-1185">Reference proteome</keyword>
<dbReference type="InParanoid" id="A0A0C3PHM7"/>
<feature type="compositionally biased region" description="Polar residues" evidence="1">
    <location>
        <begin position="9"/>
        <end position="26"/>
    </location>
</feature>
<gene>
    <name evidence="3" type="ORF">M404DRAFT_122809</name>
</gene>
<evidence type="ECO:0000313" key="3">
    <source>
        <dbReference type="EMBL" id="KIO13550.1"/>
    </source>
</evidence>
<feature type="transmembrane region" description="Helical" evidence="2">
    <location>
        <begin position="956"/>
        <end position="977"/>
    </location>
</feature>
<accession>A0A0C3PHM7</accession>
<sequence>MHSSRHTRASSPPLSTTGSSQITTTHQPKLNVVTRLAIEGKARHGEDGASIRMYLKLSIPMDSVSSGSTIPLFAEENLKLLSAQVHPLDANSIPYNFSSSAFPMLNNAARALNLPARSSKSYLSLFGVSVSTTSVHSSRSSSSTSTSTSSPPLDDRYTGHIIVSGYNISYILPKDFPPRFVGDDSALRVSTFSAVKMRRGSVSERNNMHFMAAIDLFVPFTSRPPRAPFLISLPLPRCLSNSVKLRIFPASTTNMSASMASLSSAEEDPGSWELTSEPHVTRVTTRASRSGSYGNIADDESSDSSYAEGASGGIIVQGTFPSTDRLRVRWAPPTKTLTVNGDSRRRVGVKEAKGETSVFVLGKAQDPQSEREGILMKVEYKGTCKGVWFPGVATMLGMDVGLNAPGSDVVWAPGEEAKWSVSGGVGYTGFDVGPPSTPVSRQPSLEFPSSSGLLHAPSMAVRSNSSSSTSSLLRAPLPADQLPDYSFEGSPTSLTPSVTLSSISSVPLTSEGRSHASSNAQPPRPPAVPITIHINMNEIIPPAKNVFAFTISGTILVVPKTPSRSVNEHRPNFNSSSEDEATVPIVLPRFSVLAADSESTSTIIRNETDNATVEVYNIAGDLRDAQTRRTVLQRNSITRCGSDGGRIALRPIVQLSVPRSNRTELSLDSSRLSPRPRTSIGPKELVARSSSAVHPQAMLMRRQRDGPLMIPAVDITVTPLCLGNSKLPNAHAVRLCVHAPPDGDSDWLEFGLAREAGSTTSSGTRSTDAADHPEIDVEIVSVSVDDVPIRFENRLQGKKEATPTIDLGNTLTENHRSDWITWIRCQVGEQGGRLLVDYVVKPREDQKFTTHTTKGKAQVMDRPRVNILVPTFTLPIGRMDVTIDSVTCTHLTRIQIATMYANSLSDIDSLDSNFAYHRQTPEGCRLLHYSLEEFFCPKVTLVLHPGASRVGTGRLYLGKFVLALGILPIVILFMLLSNLGSEFRLMRQSFDLLATQSNSAWQQFPTPITETVFVTTTVFTLQGPSSGHPSPTPTTSSVQAVTPIHVVSYDSNVIPPSSRPVERNTPTLVKGAPEPSDPSSLDSSGSSLLPVNVLPFNWPLPPDLIPTAQRSWEKLVGGLTVVWQVFRTVYHYPLDPP</sequence>
<feature type="region of interest" description="Disordered" evidence="1">
    <location>
        <begin position="505"/>
        <end position="526"/>
    </location>
</feature>
<feature type="region of interest" description="Disordered" evidence="1">
    <location>
        <begin position="663"/>
        <end position="692"/>
    </location>
</feature>
<dbReference type="EMBL" id="KN831946">
    <property type="protein sequence ID" value="KIO13550.1"/>
    <property type="molecule type" value="Genomic_DNA"/>
</dbReference>
<keyword evidence="2" id="KW-0812">Transmembrane</keyword>
<reference evidence="3 4" key="1">
    <citation type="submission" date="2014-04" db="EMBL/GenBank/DDBJ databases">
        <authorList>
            <consortium name="DOE Joint Genome Institute"/>
            <person name="Kuo A."/>
            <person name="Kohler A."/>
            <person name="Costa M.D."/>
            <person name="Nagy L.G."/>
            <person name="Floudas D."/>
            <person name="Copeland A."/>
            <person name="Barry K.W."/>
            <person name="Cichocki N."/>
            <person name="Veneault-Fourrey C."/>
            <person name="LaButti K."/>
            <person name="Lindquist E.A."/>
            <person name="Lipzen A."/>
            <person name="Lundell T."/>
            <person name="Morin E."/>
            <person name="Murat C."/>
            <person name="Sun H."/>
            <person name="Tunlid A."/>
            <person name="Henrissat B."/>
            <person name="Grigoriev I.V."/>
            <person name="Hibbett D.S."/>
            <person name="Martin F."/>
            <person name="Nordberg H.P."/>
            <person name="Cantor M.N."/>
            <person name="Hua S.X."/>
        </authorList>
    </citation>
    <scope>NUCLEOTIDE SEQUENCE [LARGE SCALE GENOMIC DNA]</scope>
    <source>
        <strain evidence="3 4">Marx 270</strain>
    </source>
</reference>
<evidence type="ECO:0000256" key="1">
    <source>
        <dbReference type="SAM" id="MobiDB-lite"/>
    </source>
</evidence>
<protein>
    <submittedName>
        <fullName evidence="3">Uncharacterized protein</fullName>
    </submittedName>
</protein>
<dbReference type="OrthoDB" id="3210731at2759"/>
<dbReference type="Proteomes" id="UP000054217">
    <property type="component" value="Unassembled WGS sequence"/>
</dbReference>
<dbReference type="HOGENOM" id="CLU_002241_0_0_1"/>
<name>A0A0C3PHM7_PISTI</name>